<dbReference type="GO" id="GO:0003700">
    <property type="term" value="F:DNA-binding transcription factor activity"/>
    <property type="evidence" value="ECO:0007669"/>
    <property type="project" value="InterPro"/>
</dbReference>
<evidence type="ECO:0000256" key="3">
    <source>
        <dbReference type="ARBA" id="ARBA00023125"/>
    </source>
</evidence>
<protein>
    <submittedName>
        <fullName evidence="9">WRKY transcription factor 31</fullName>
    </submittedName>
</protein>
<dbReference type="SMART" id="SM00774">
    <property type="entry name" value="WRKY"/>
    <property type="match status" value="1"/>
</dbReference>
<keyword evidence="5" id="KW-0539">Nucleus</keyword>
<reference evidence="9" key="1">
    <citation type="submission" date="2016-06" db="EMBL/GenBank/DDBJ databases">
        <authorList>
            <person name="Kjaerup R.B."/>
            <person name="Dalgaard T.S."/>
            <person name="Juul-Madsen H.R."/>
        </authorList>
    </citation>
    <scope>NUCLEOTIDE SEQUENCE</scope>
</reference>
<dbReference type="PANTHER" id="PTHR31429:SF106">
    <property type="entry name" value="WRKY TRANSCRIPTION FACTOR 31-RELATED"/>
    <property type="match status" value="1"/>
</dbReference>
<dbReference type="Gene3D" id="2.20.25.80">
    <property type="entry name" value="WRKY domain"/>
    <property type="match status" value="1"/>
</dbReference>
<dbReference type="PROSITE" id="PS50811">
    <property type="entry name" value="WRKY"/>
    <property type="match status" value="1"/>
</dbReference>
<dbReference type="AlphaFoldDB" id="A0A1S6PDH1"/>
<feature type="compositionally biased region" description="Basic and acidic residues" evidence="7">
    <location>
        <begin position="197"/>
        <end position="208"/>
    </location>
</feature>
<evidence type="ECO:0000313" key="9">
    <source>
        <dbReference type="EMBL" id="AQU43027.1"/>
    </source>
</evidence>
<dbReference type="PANTHER" id="PTHR31429">
    <property type="entry name" value="WRKY TRANSCRIPTION FACTOR 36-RELATED"/>
    <property type="match status" value="1"/>
</dbReference>
<evidence type="ECO:0000256" key="2">
    <source>
        <dbReference type="ARBA" id="ARBA00023015"/>
    </source>
</evidence>
<dbReference type="GO" id="GO:0043565">
    <property type="term" value="F:sequence-specific DNA binding"/>
    <property type="evidence" value="ECO:0007669"/>
    <property type="project" value="InterPro"/>
</dbReference>
<evidence type="ECO:0000256" key="4">
    <source>
        <dbReference type="ARBA" id="ARBA00023163"/>
    </source>
</evidence>
<evidence type="ECO:0000259" key="8">
    <source>
        <dbReference type="PROSITE" id="PS50811"/>
    </source>
</evidence>
<organism evidence="9">
    <name type="scientific">Ginkgo biloba</name>
    <name type="common">Ginkgo</name>
    <name type="synonym">Maidenhair tree</name>
    <dbReference type="NCBI Taxonomy" id="3311"/>
    <lineage>
        <taxon>Eukaryota</taxon>
        <taxon>Viridiplantae</taxon>
        <taxon>Streptophyta</taxon>
        <taxon>Embryophyta</taxon>
        <taxon>Tracheophyta</taxon>
        <taxon>Spermatophyta</taxon>
        <taxon>Ginkgoidae</taxon>
        <taxon>Ginkgoales</taxon>
        <taxon>Ginkgoaceae</taxon>
        <taxon>Ginkgo</taxon>
    </lineage>
</organism>
<dbReference type="SUPFAM" id="SSF118290">
    <property type="entry name" value="WRKY DNA-binding domain"/>
    <property type="match status" value="1"/>
</dbReference>
<dbReference type="InterPro" id="IPR044810">
    <property type="entry name" value="WRKY_plant"/>
</dbReference>
<dbReference type="OMA" id="PCANANG"/>
<dbReference type="InterPro" id="IPR003657">
    <property type="entry name" value="WRKY_dom"/>
</dbReference>
<feature type="coiled-coil region" evidence="6">
    <location>
        <begin position="38"/>
        <end position="72"/>
    </location>
</feature>
<dbReference type="EMBL" id="KX424989">
    <property type="protein sequence ID" value="AQU43027.1"/>
    <property type="molecule type" value="mRNA"/>
</dbReference>
<keyword evidence="2" id="KW-0805">Transcription regulation</keyword>
<evidence type="ECO:0000256" key="1">
    <source>
        <dbReference type="ARBA" id="ARBA00004123"/>
    </source>
</evidence>
<feature type="compositionally biased region" description="Polar residues" evidence="7">
    <location>
        <begin position="131"/>
        <end position="140"/>
    </location>
</feature>
<name>A0A1S6PDH1_GINBI</name>
<dbReference type="InterPro" id="IPR036576">
    <property type="entry name" value="WRKY_dom_sf"/>
</dbReference>
<feature type="domain" description="WRKY" evidence="8">
    <location>
        <begin position="221"/>
        <end position="287"/>
    </location>
</feature>
<feature type="region of interest" description="Disordered" evidence="7">
    <location>
        <begin position="125"/>
        <end position="215"/>
    </location>
</feature>
<sequence>MDSRRFDDGRGIGLDLSMKISQADCTPVASIFPVKVSNADKTNQMTELEAELKRMNAENQKLNFMLKDMTKNYNSLQMHLMSLIQKRQLAHGVAQNQVSDRVEENMRLPASKDGRQFIGALSLSSLESEPAVSQQSQSSEGHGLREDRVKDSKFLDNQLPSKKRKINKLYQTENAISSKDDSHHDDEHQSKGRHQIGHKESDQTEATKLRKLSRVSVRTRSDSSMIYDGCQWRKYGQKMTRDNSNPRAYYRCGMAPGCPVRKQVQRCAEDKSILTTTYEGEHNHILNPVAMAMATTTSAAARMSLSNSTTSEGMNEFGLRAAGTQMAGTQMPFFPGLPTLSAFSTFPAVTLDLTNGPINPVQGLMNPVSGNMQMQGQAPFCNNQIDVQSGSMMGGLRVDPNFTAALAAAIANSMLTAGSQPAMQSKK</sequence>
<evidence type="ECO:0000256" key="5">
    <source>
        <dbReference type="ARBA" id="ARBA00023242"/>
    </source>
</evidence>
<keyword evidence="6" id="KW-0175">Coiled coil</keyword>
<comment type="subcellular location">
    <subcellularLocation>
        <location evidence="1">Nucleus</location>
    </subcellularLocation>
</comment>
<accession>A0A1S6PDH1</accession>
<evidence type="ECO:0000256" key="7">
    <source>
        <dbReference type="SAM" id="MobiDB-lite"/>
    </source>
</evidence>
<evidence type="ECO:0000256" key="6">
    <source>
        <dbReference type="SAM" id="Coils"/>
    </source>
</evidence>
<keyword evidence="3" id="KW-0238">DNA-binding</keyword>
<keyword evidence="4" id="KW-0804">Transcription</keyword>
<dbReference type="GO" id="GO:0005634">
    <property type="term" value="C:nucleus"/>
    <property type="evidence" value="ECO:0007669"/>
    <property type="project" value="UniProtKB-SubCell"/>
</dbReference>
<dbReference type="Pfam" id="PF03106">
    <property type="entry name" value="WRKY"/>
    <property type="match status" value="1"/>
</dbReference>
<proteinExistence type="evidence at transcript level"/>
<feature type="compositionally biased region" description="Basic and acidic residues" evidence="7">
    <location>
        <begin position="178"/>
        <end position="190"/>
    </location>
</feature>
<feature type="compositionally biased region" description="Basic and acidic residues" evidence="7">
    <location>
        <begin position="142"/>
        <end position="154"/>
    </location>
</feature>